<proteinExistence type="predicted"/>
<gene>
    <name evidence="2" type="ORF">D915_006485</name>
</gene>
<protein>
    <submittedName>
        <fullName evidence="2">Uncharacterized protein</fullName>
    </submittedName>
</protein>
<sequence length="107" mass="12155">MVQTSIGQMPHFMVTGRGIRIPADMGRLHPAPDGLLAGDYVIQSRESLVRSHQLVSQQLQAEHRRHKEYYDKSTYDSPLEPGDRGWLRSDQVDPGLPTKLHRAWKGP</sequence>
<evidence type="ECO:0000313" key="2">
    <source>
        <dbReference type="EMBL" id="THD22619.1"/>
    </source>
</evidence>
<evidence type="ECO:0000256" key="1">
    <source>
        <dbReference type="SAM" id="MobiDB-lite"/>
    </source>
</evidence>
<feature type="compositionally biased region" description="Basic and acidic residues" evidence="1">
    <location>
        <begin position="81"/>
        <end position="91"/>
    </location>
</feature>
<keyword evidence="3" id="KW-1185">Reference proteome</keyword>
<feature type="region of interest" description="Disordered" evidence="1">
    <location>
        <begin position="73"/>
        <end position="107"/>
    </location>
</feature>
<evidence type="ECO:0000313" key="3">
    <source>
        <dbReference type="Proteomes" id="UP000230066"/>
    </source>
</evidence>
<dbReference type="EMBL" id="JXXN02002636">
    <property type="protein sequence ID" value="THD22619.1"/>
    <property type="molecule type" value="Genomic_DNA"/>
</dbReference>
<organism evidence="2 3">
    <name type="scientific">Fasciola hepatica</name>
    <name type="common">Liver fluke</name>
    <dbReference type="NCBI Taxonomy" id="6192"/>
    <lineage>
        <taxon>Eukaryota</taxon>
        <taxon>Metazoa</taxon>
        <taxon>Spiralia</taxon>
        <taxon>Lophotrochozoa</taxon>
        <taxon>Platyhelminthes</taxon>
        <taxon>Trematoda</taxon>
        <taxon>Digenea</taxon>
        <taxon>Plagiorchiida</taxon>
        <taxon>Echinostomata</taxon>
        <taxon>Echinostomatoidea</taxon>
        <taxon>Fasciolidae</taxon>
        <taxon>Fasciola</taxon>
    </lineage>
</organism>
<accession>A0A4E0R338</accession>
<comment type="caution">
    <text evidence="2">The sequence shown here is derived from an EMBL/GenBank/DDBJ whole genome shotgun (WGS) entry which is preliminary data.</text>
</comment>
<name>A0A4E0R338_FASHE</name>
<dbReference type="Proteomes" id="UP000230066">
    <property type="component" value="Unassembled WGS sequence"/>
</dbReference>
<dbReference type="AlphaFoldDB" id="A0A4E0R338"/>
<reference evidence="2" key="1">
    <citation type="submission" date="2019-03" db="EMBL/GenBank/DDBJ databases">
        <title>Improved annotation for the trematode Fasciola hepatica.</title>
        <authorList>
            <person name="Choi Y.-J."/>
            <person name="Martin J."/>
            <person name="Mitreva M."/>
        </authorList>
    </citation>
    <scope>NUCLEOTIDE SEQUENCE [LARGE SCALE GENOMIC DNA]</scope>
</reference>